<proteinExistence type="predicted"/>
<feature type="signal peptide" evidence="1">
    <location>
        <begin position="1"/>
        <end position="18"/>
    </location>
</feature>
<keyword evidence="1" id="KW-0732">Signal</keyword>
<gene>
    <name evidence="2" type="ORF">SAMN05443667_102278</name>
</gene>
<evidence type="ECO:0000313" key="3">
    <source>
        <dbReference type="Proteomes" id="UP000198951"/>
    </source>
</evidence>
<organism evidence="2 3">
    <name type="scientific">Flavobacterium gillisiae</name>
    <dbReference type="NCBI Taxonomy" id="150146"/>
    <lineage>
        <taxon>Bacteria</taxon>
        <taxon>Pseudomonadati</taxon>
        <taxon>Bacteroidota</taxon>
        <taxon>Flavobacteriia</taxon>
        <taxon>Flavobacteriales</taxon>
        <taxon>Flavobacteriaceae</taxon>
        <taxon>Flavobacterium</taxon>
    </lineage>
</organism>
<keyword evidence="3" id="KW-1185">Reference proteome</keyword>
<evidence type="ECO:0000313" key="2">
    <source>
        <dbReference type="EMBL" id="SEA19265.1"/>
    </source>
</evidence>
<dbReference type="RefSeq" id="WP_091085558.1">
    <property type="nucleotide sequence ID" value="NZ_FNRD01000002.1"/>
</dbReference>
<sequence>MKKPFFYFLMLSSLFVNAQTTIVEERFEKDKTPMRYHYLPKSGKIVIEKGSYVSMSTNRRINNITSYDSNGKIEIVADQFEIPQAYFSVTENTFKVDEFTRAAGAKKYNYYVNGKQTPFISYSDVDRNFWISNKYNVNSSFGRAFFNDKYELDIVDEKGKNKVIFEKDEFYLETLDIFSKEKRIIPIVKPDISRLVGKGFINVEEYLGYTANIIDNDKFEIVTKSISKDYKSSILYRTFYSMEGKNVGEQKIDISLPKEYLAYSANKVARINEKLTGFKNETELFLTDIGINDFIEDNVTKDVYVYGLFADKPKKLNDDNSPMGYYIFKFDKDGNKLWESINRIEDKDDFNKKIHLVKVFSSLSFSDNELCMQTGGAFTNKYFHYCYLDKKTGNIVSKGKISYEKDRIYTMSGDVRLFLFSFYENKDYKKKLFDLDGLIAIDKNKKVADYLKSINNKNKLYFNTILGNEGTWLIESDNEEYYKVTFFKA</sequence>
<dbReference type="Proteomes" id="UP000198951">
    <property type="component" value="Unassembled WGS sequence"/>
</dbReference>
<dbReference type="AlphaFoldDB" id="A0A1H3Z6G2"/>
<dbReference type="EMBL" id="FNRD01000002">
    <property type="protein sequence ID" value="SEA19265.1"/>
    <property type="molecule type" value="Genomic_DNA"/>
</dbReference>
<accession>A0A1H3Z6G2</accession>
<name>A0A1H3Z6G2_9FLAO</name>
<feature type="chain" id="PRO_5011456539" description="WG containing repeat-containing protein" evidence="1">
    <location>
        <begin position="19"/>
        <end position="489"/>
    </location>
</feature>
<evidence type="ECO:0000256" key="1">
    <source>
        <dbReference type="SAM" id="SignalP"/>
    </source>
</evidence>
<evidence type="ECO:0008006" key="4">
    <source>
        <dbReference type="Google" id="ProtNLM"/>
    </source>
</evidence>
<dbReference type="OrthoDB" id="1298127at2"/>
<reference evidence="3" key="1">
    <citation type="submission" date="2016-10" db="EMBL/GenBank/DDBJ databases">
        <authorList>
            <person name="Varghese N."/>
            <person name="Submissions S."/>
        </authorList>
    </citation>
    <scope>NUCLEOTIDE SEQUENCE [LARGE SCALE GENOMIC DNA]</scope>
    <source>
        <strain evidence="3">DSM 22376</strain>
    </source>
</reference>
<protein>
    <recommendedName>
        <fullName evidence="4">WG containing repeat-containing protein</fullName>
    </recommendedName>
</protein>